<dbReference type="AlphaFoldDB" id="A0A9D9DHJ3"/>
<protein>
    <submittedName>
        <fullName evidence="1">Uncharacterized protein</fullName>
    </submittedName>
</protein>
<evidence type="ECO:0000313" key="2">
    <source>
        <dbReference type="Proteomes" id="UP000823630"/>
    </source>
</evidence>
<name>A0A9D9DHJ3_9PROT</name>
<evidence type="ECO:0000313" key="1">
    <source>
        <dbReference type="EMBL" id="MBO8425414.1"/>
    </source>
</evidence>
<organism evidence="1 2">
    <name type="scientific">Candidatus Enterousia avistercoris</name>
    <dbReference type="NCBI Taxonomy" id="2840788"/>
    <lineage>
        <taxon>Bacteria</taxon>
        <taxon>Pseudomonadati</taxon>
        <taxon>Pseudomonadota</taxon>
        <taxon>Alphaproteobacteria</taxon>
        <taxon>Candidatus Enterousia</taxon>
    </lineage>
</organism>
<reference evidence="1" key="2">
    <citation type="journal article" date="2021" name="PeerJ">
        <title>Extensive microbial diversity within the chicken gut microbiome revealed by metagenomics and culture.</title>
        <authorList>
            <person name="Gilroy R."/>
            <person name="Ravi A."/>
            <person name="Getino M."/>
            <person name="Pursley I."/>
            <person name="Horton D.L."/>
            <person name="Alikhan N.F."/>
            <person name="Baker D."/>
            <person name="Gharbi K."/>
            <person name="Hall N."/>
            <person name="Watson M."/>
            <person name="Adriaenssens E.M."/>
            <person name="Foster-Nyarko E."/>
            <person name="Jarju S."/>
            <person name="Secka A."/>
            <person name="Antonio M."/>
            <person name="Oren A."/>
            <person name="Chaudhuri R.R."/>
            <person name="La Ragione R."/>
            <person name="Hildebrand F."/>
            <person name="Pallen M.J."/>
        </authorList>
    </citation>
    <scope>NUCLEOTIDE SEQUENCE</scope>
    <source>
        <strain evidence="1">8207</strain>
    </source>
</reference>
<sequence length="138" mass="15869">MKKQNLAEKFQRGVKNLDTMYQNLSQTIGITASGWHHAAISDNFDVIVKETDNDWEAVATGLIIEKDYKDRLVMLDTVNQCGKKYMVLTYPARREKAQKLLDDRLKKYNAGIIPFVFGTEEELDVAKEQLMRQGVKSR</sequence>
<gene>
    <name evidence="1" type="ORF">IAC69_02955</name>
</gene>
<reference evidence="1" key="1">
    <citation type="submission" date="2020-10" db="EMBL/GenBank/DDBJ databases">
        <authorList>
            <person name="Gilroy R."/>
        </authorList>
    </citation>
    <scope>NUCLEOTIDE SEQUENCE</scope>
    <source>
        <strain evidence="1">8207</strain>
    </source>
</reference>
<proteinExistence type="predicted"/>
<dbReference type="Proteomes" id="UP000823630">
    <property type="component" value="Unassembled WGS sequence"/>
</dbReference>
<accession>A0A9D9DHJ3</accession>
<dbReference type="EMBL" id="JADINC010000046">
    <property type="protein sequence ID" value="MBO8425414.1"/>
    <property type="molecule type" value="Genomic_DNA"/>
</dbReference>
<comment type="caution">
    <text evidence="1">The sequence shown here is derived from an EMBL/GenBank/DDBJ whole genome shotgun (WGS) entry which is preliminary data.</text>
</comment>